<protein>
    <recommendedName>
        <fullName evidence="5">DNA repair ATPase</fullName>
    </recommendedName>
</protein>
<sequence>MTTPGSPHRRIPSPGDLAGRAGARKAPRPGGPTGPSPEKFGRIDDEGRVLAFVDGGEREVGQWQAGSKDEGLRHFARRFEDLRTEVDMLERRLRDQPGDAAAIRSSAREIAEGLPTAAVLGDREALRRRLDGIVEDSFAVAERFDRDREEAAKRALERKTALAEEAETIAAESTDWKAAGDRLAAIVEEWRSIDGPGRSKDRPLWARLSKARSAFKQRRGSHFADLDRQRAQARRRKEELVAAAEEIQDSEDWAETGRKFRDLMREWKAAGHAPRAQDDRLWERFSAAQDRFFDRRHAVEAERDREFEANAKAKDELLESYGPRIDAAGSIDEARGLLRELQERWEDAGFVPRSKKQAYEEKIRGLEERVADAERAEWRRTDPEARARVEQFAGRAEDLARQAADAAKAGKEKKAEELSAQAEQWREWARTADEALKDR</sequence>
<dbReference type="AlphaFoldDB" id="I7LBJ8"/>
<dbReference type="OrthoDB" id="5422202at2"/>
<name>I7LBJ8_9CORY</name>
<dbReference type="RefSeq" id="WP_004601826.1">
    <property type="nucleotide sequence ID" value="NZ_HF541865.1"/>
</dbReference>
<feature type="compositionally biased region" description="Basic and acidic residues" evidence="2">
    <location>
        <begin position="408"/>
        <end position="417"/>
    </location>
</feature>
<dbReference type="Pfam" id="PF03993">
    <property type="entry name" value="DUF349"/>
    <property type="match status" value="3"/>
</dbReference>
<dbReference type="EMBL" id="CAJZ01000058">
    <property type="protein sequence ID" value="CCI83164.1"/>
    <property type="molecule type" value="Genomic_DNA"/>
</dbReference>
<dbReference type="Proteomes" id="UP000011016">
    <property type="component" value="Unassembled WGS sequence"/>
</dbReference>
<comment type="caution">
    <text evidence="3">The sequence shown here is derived from an EMBL/GenBank/DDBJ whole genome shotgun (WGS) entry which is preliminary data.</text>
</comment>
<evidence type="ECO:0000256" key="2">
    <source>
        <dbReference type="SAM" id="MobiDB-lite"/>
    </source>
</evidence>
<accession>I7LBJ8</accession>
<dbReference type="InterPro" id="IPR007139">
    <property type="entry name" value="DUF349"/>
</dbReference>
<evidence type="ECO:0000313" key="3">
    <source>
        <dbReference type="EMBL" id="CCI83164.1"/>
    </source>
</evidence>
<evidence type="ECO:0000313" key="4">
    <source>
        <dbReference type="Proteomes" id="UP000011016"/>
    </source>
</evidence>
<organism evidence="3 4">
    <name type="scientific">Corynebacterium otitidis ATCC 51513</name>
    <dbReference type="NCBI Taxonomy" id="883169"/>
    <lineage>
        <taxon>Bacteria</taxon>
        <taxon>Bacillati</taxon>
        <taxon>Actinomycetota</taxon>
        <taxon>Actinomycetes</taxon>
        <taxon>Mycobacteriales</taxon>
        <taxon>Corynebacteriaceae</taxon>
        <taxon>Corynebacterium</taxon>
    </lineage>
</organism>
<keyword evidence="1" id="KW-0175">Coiled coil</keyword>
<gene>
    <name evidence="3" type="ORF">BN46_0416</name>
</gene>
<evidence type="ECO:0008006" key="5">
    <source>
        <dbReference type="Google" id="ProtNLM"/>
    </source>
</evidence>
<feature type="region of interest" description="Disordered" evidence="2">
    <location>
        <begin position="400"/>
        <end position="424"/>
    </location>
</feature>
<feature type="region of interest" description="Disordered" evidence="2">
    <location>
        <begin position="1"/>
        <end position="45"/>
    </location>
</feature>
<reference evidence="3 4" key="1">
    <citation type="journal article" date="2012" name="J. Bacteriol.">
        <title>Draft Genome Sequence of Turicella otitidis ATCC 51513, Isolated from Middle Ear Fluid from a Child with Otitis Media.</title>
        <authorList>
            <person name="Brinkrolf K."/>
            <person name="Schneider J."/>
            <person name="Knecht M."/>
            <person name="Ruckert C."/>
            <person name="Tauch A."/>
        </authorList>
    </citation>
    <scope>NUCLEOTIDE SEQUENCE [LARGE SCALE GENOMIC DNA]</scope>
    <source>
        <strain evidence="3 4">ATCC 51513</strain>
    </source>
</reference>
<feature type="coiled-coil region" evidence="1">
    <location>
        <begin position="223"/>
        <end position="250"/>
    </location>
</feature>
<proteinExistence type="predicted"/>
<evidence type="ECO:0000256" key="1">
    <source>
        <dbReference type="SAM" id="Coils"/>
    </source>
</evidence>